<gene>
    <name evidence="13" type="ORF">OMP39_00565</name>
</gene>
<evidence type="ECO:0000256" key="7">
    <source>
        <dbReference type="ARBA" id="ARBA00022989"/>
    </source>
</evidence>
<evidence type="ECO:0000256" key="1">
    <source>
        <dbReference type="ARBA" id="ARBA00004383"/>
    </source>
</evidence>
<keyword evidence="6" id="KW-0442">Lipid degradation</keyword>
<comment type="similarity">
    <text evidence="2">Belongs to the lipase chaperone family.</text>
</comment>
<evidence type="ECO:0000313" key="13">
    <source>
        <dbReference type="EMBL" id="UZD55123.1"/>
    </source>
</evidence>
<dbReference type="Proteomes" id="UP001163266">
    <property type="component" value="Chromosome"/>
</dbReference>
<dbReference type="SUPFAM" id="SSF158855">
    <property type="entry name" value="Lipase chaperone-like"/>
    <property type="match status" value="1"/>
</dbReference>
<evidence type="ECO:0000256" key="8">
    <source>
        <dbReference type="ARBA" id="ARBA00023098"/>
    </source>
</evidence>
<keyword evidence="9" id="KW-0472">Membrane</keyword>
<keyword evidence="5" id="KW-0812">Transmembrane</keyword>
<keyword evidence="8" id="KW-0443">Lipid metabolism</keyword>
<keyword evidence="7" id="KW-1133">Transmembrane helix</keyword>
<dbReference type="Pfam" id="PF03280">
    <property type="entry name" value="Lipase_chap"/>
    <property type="match status" value="1"/>
</dbReference>
<evidence type="ECO:0000256" key="9">
    <source>
        <dbReference type="ARBA" id="ARBA00023136"/>
    </source>
</evidence>
<name>A0ABY6MSX8_9BURK</name>
<evidence type="ECO:0000256" key="10">
    <source>
        <dbReference type="ARBA" id="ARBA00023186"/>
    </source>
</evidence>
<sequence length="315" mass="34126">MNLNVRRAAAGGAFAAAAVVAALVWWPAPEAESRPGAGAAPLPAAPRWSLLSAGDATPVAQPQASVAAAVERRLYGAGSLRGTEPDGDWSVDAHGRLEPSISLRRRFDHYLAALGEASVAELTALMQAHAERDVGAAAAQEIRTLWDRYLAVHQHRYRTQVRLDDPQGWEAALAERQAVRRAHLGRVWADAFYSQEEQALQAHIEAARQQGVGERAGAAGSEHALLGPPAPGADPSALHEQRVRQFGAEAAERLRQEDIAWADWQRRLEHARGRIAALRRAPELSEVQREAAVAQVIDETFGADERLRARSLLLP</sequence>
<keyword evidence="3" id="KW-1003">Cell membrane</keyword>
<organism evidence="13 14">
    <name type="scientific">Caldimonas aquatica</name>
    <dbReference type="NCBI Taxonomy" id="376175"/>
    <lineage>
        <taxon>Bacteria</taxon>
        <taxon>Pseudomonadati</taxon>
        <taxon>Pseudomonadota</taxon>
        <taxon>Betaproteobacteria</taxon>
        <taxon>Burkholderiales</taxon>
        <taxon>Sphaerotilaceae</taxon>
        <taxon>Caldimonas</taxon>
    </lineage>
</organism>
<evidence type="ECO:0000256" key="4">
    <source>
        <dbReference type="ARBA" id="ARBA00022519"/>
    </source>
</evidence>
<evidence type="ECO:0000256" key="5">
    <source>
        <dbReference type="ARBA" id="ARBA00022692"/>
    </source>
</evidence>
<dbReference type="RefSeq" id="WP_264892881.1">
    <property type="nucleotide sequence ID" value="NZ_CP110257.1"/>
</dbReference>
<evidence type="ECO:0000256" key="3">
    <source>
        <dbReference type="ARBA" id="ARBA00022475"/>
    </source>
</evidence>
<dbReference type="EMBL" id="CP110257">
    <property type="protein sequence ID" value="UZD55123.1"/>
    <property type="molecule type" value="Genomic_DNA"/>
</dbReference>
<dbReference type="InterPro" id="IPR004961">
    <property type="entry name" value="Lipase_chaperone"/>
</dbReference>
<keyword evidence="4" id="KW-0997">Cell inner membrane</keyword>
<keyword evidence="14" id="KW-1185">Reference proteome</keyword>
<keyword evidence="10" id="KW-0143">Chaperone</keyword>
<protein>
    <recommendedName>
        <fullName evidence="11">Lipase helper protein</fullName>
    </recommendedName>
    <alternativeName>
        <fullName evidence="12">Lipase modulator</fullName>
    </alternativeName>
</protein>
<evidence type="ECO:0000256" key="11">
    <source>
        <dbReference type="ARBA" id="ARBA00030948"/>
    </source>
</evidence>
<comment type="subcellular location">
    <subcellularLocation>
        <location evidence="1">Cell inner membrane</location>
        <topology evidence="1">Single-pass membrane protein</topology>
        <orientation evidence="1">Periplasmic side</orientation>
    </subcellularLocation>
</comment>
<evidence type="ECO:0000313" key="14">
    <source>
        <dbReference type="Proteomes" id="UP001163266"/>
    </source>
</evidence>
<accession>A0ABY6MSX8</accession>
<evidence type="ECO:0000256" key="2">
    <source>
        <dbReference type="ARBA" id="ARBA00010358"/>
    </source>
</evidence>
<evidence type="ECO:0000256" key="6">
    <source>
        <dbReference type="ARBA" id="ARBA00022963"/>
    </source>
</evidence>
<evidence type="ECO:0000256" key="12">
    <source>
        <dbReference type="ARBA" id="ARBA00031542"/>
    </source>
</evidence>
<reference evidence="13" key="1">
    <citation type="submission" date="2022-10" db="EMBL/GenBank/DDBJ databases">
        <title>Complete genome sequence of Schlegelella aquatica LMG 23380.</title>
        <authorList>
            <person name="Musilova J."/>
            <person name="Kourilova X."/>
            <person name="Bezdicek M."/>
            <person name="Hermankova K."/>
            <person name="Obruca S."/>
            <person name="Sedlar K."/>
        </authorList>
    </citation>
    <scope>NUCLEOTIDE SEQUENCE</scope>
    <source>
        <strain evidence="13">LMG 23380</strain>
    </source>
</reference>
<proteinExistence type="inferred from homology"/>